<keyword evidence="4 5" id="KW-0472">Membrane</keyword>
<dbReference type="InterPro" id="IPR007203">
    <property type="entry name" value="ORMDL"/>
</dbReference>
<feature type="transmembrane region" description="Helical" evidence="5">
    <location>
        <begin position="52"/>
        <end position="71"/>
    </location>
</feature>
<gene>
    <name evidence="6" type="ORF">J8273_2867</name>
</gene>
<feature type="transmembrane region" description="Helical" evidence="5">
    <location>
        <begin position="26"/>
        <end position="46"/>
    </location>
</feature>
<keyword evidence="3 5" id="KW-1133">Transmembrane helix</keyword>
<sequence length="147" mass="16719">MSGNRSITVSAKANQNTLFIRNKSSWLFYLLALVGAYGILSLFHPVLDTHQIWTILHIGHAVVTFIFFHWIKGSPIDDEQGKISDQTWWEQLAHSGARATPKFLIVIPTVLYMLTNLATHDHAGLVVPNLLCYLILMIPKLHRPRKH</sequence>
<dbReference type="GO" id="GO:0005789">
    <property type="term" value="C:endoplasmic reticulum membrane"/>
    <property type="evidence" value="ECO:0007669"/>
    <property type="project" value="InterPro"/>
</dbReference>
<organism evidence="6 7">
    <name type="scientific">Carpediemonas membranifera</name>
    <dbReference type="NCBI Taxonomy" id="201153"/>
    <lineage>
        <taxon>Eukaryota</taxon>
        <taxon>Metamonada</taxon>
        <taxon>Carpediemonas-like organisms</taxon>
        <taxon>Carpediemonas</taxon>
    </lineage>
</organism>
<evidence type="ECO:0000256" key="4">
    <source>
        <dbReference type="ARBA" id="ARBA00023136"/>
    </source>
</evidence>
<dbReference type="Pfam" id="PF04061">
    <property type="entry name" value="ORMDL"/>
    <property type="match status" value="1"/>
</dbReference>
<dbReference type="EMBL" id="JAHDYR010000009">
    <property type="protein sequence ID" value="KAG9395663.1"/>
    <property type="molecule type" value="Genomic_DNA"/>
</dbReference>
<dbReference type="Proteomes" id="UP000717585">
    <property type="component" value="Unassembled WGS sequence"/>
</dbReference>
<keyword evidence="7" id="KW-1185">Reference proteome</keyword>
<reference evidence="6" key="1">
    <citation type="submission" date="2021-05" db="EMBL/GenBank/DDBJ databases">
        <title>A free-living protist that lacks canonical eukaryotic 1 DNA replication and segregation systems.</title>
        <authorList>
            <person name="Salas-Leiva D.E."/>
            <person name="Tromer E.C."/>
            <person name="Curtis B.A."/>
            <person name="Jerlstrom-Hultqvist J."/>
            <person name="Kolisko M."/>
            <person name="Yi Z."/>
            <person name="Salas-Leiva J.S."/>
            <person name="Gallot-Lavallee L."/>
            <person name="Kops G.J.P.L."/>
            <person name="Archibald J.M."/>
            <person name="Simpson A.G.B."/>
            <person name="Roger A.J."/>
        </authorList>
    </citation>
    <scope>NUCLEOTIDE SEQUENCE</scope>
    <source>
        <strain evidence="6">BICM</strain>
    </source>
</reference>
<comment type="subcellular location">
    <subcellularLocation>
        <location evidence="1">Membrane</location>
        <topology evidence="1">Multi-pass membrane protein</topology>
    </subcellularLocation>
</comment>
<proteinExistence type="predicted"/>
<evidence type="ECO:0000256" key="3">
    <source>
        <dbReference type="ARBA" id="ARBA00022989"/>
    </source>
</evidence>
<evidence type="ECO:0000313" key="7">
    <source>
        <dbReference type="Proteomes" id="UP000717585"/>
    </source>
</evidence>
<evidence type="ECO:0000256" key="5">
    <source>
        <dbReference type="SAM" id="Phobius"/>
    </source>
</evidence>
<protein>
    <submittedName>
        <fullName evidence="6">Uncharacterized protein</fullName>
    </submittedName>
</protein>
<evidence type="ECO:0000313" key="6">
    <source>
        <dbReference type="EMBL" id="KAG9395663.1"/>
    </source>
</evidence>
<dbReference type="PANTHER" id="PTHR12665">
    <property type="entry name" value="ORMDL PROTEINS"/>
    <property type="match status" value="1"/>
</dbReference>
<name>A0A8J6E399_9EUKA</name>
<evidence type="ECO:0000256" key="1">
    <source>
        <dbReference type="ARBA" id="ARBA00004141"/>
    </source>
</evidence>
<accession>A0A8J6E399</accession>
<comment type="caution">
    <text evidence="6">The sequence shown here is derived from an EMBL/GenBank/DDBJ whole genome shotgun (WGS) entry which is preliminary data.</text>
</comment>
<dbReference type="OrthoDB" id="1932233at2759"/>
<keyword evidence="2 5" id="KW-0812">Transmembrane</keyword>
<evidence type="ECO:0000256" key="2">
    <source>
        <dbReference type="ARBA" id="ARBA00022692"/>
    </source>
</evidence>
<dbReference type="AlphaFoldDB" id="A0A8J6E399"/>